<gene>
    <name evidence="13" type="ORF">GCM10011343_10210</name>
</gene>
<keyword evidence="3 8" id="KW-1134">Transmembrane beta strand</keyword>
<dbReference type="GO" id="GO:0033214">
    <property type="term" value="P:siderophore-iron import into cell"/>
    <property type="evidence" value="ECO:0007669"/>
    <property type="project" value="TreeGrafter"/>
</dbReference>
<evidence type="ECO:0000256" key="4">
    <source>
        <dbReference type="ARBA" id="ARBA00022692"/>
    </source>
</evidence>
<evidence type="ECO:0000256" key="10">
    <source>
        <dbReference type="SAM" id="SignalP"/>
    </source>
</evidence>
<evidence type="ECO:0000313" key="14">
    <source>
        <dbReference type="Proteomes" id="UP000625735"/>
    </source>
</evidence>
<dbReference type="InterPro" id="IPR036942">
    <property type="entry name" value="Beta-barrel_TonB_sf"/>
</dbReference>
<keyword evidence="2 8" id="KW-0813">Transport</keyword>
<dbReference type="EMBL" id="BMFG01000003">
    <property type="protein sequence ID" value="GGD21784.1"/>
    <property type="molecule type" value="Genomic_DNA"/>
</dbReference>
<reference evidence="13" key="1">
    <citation type="journal article" date="2014" name="Int. J. Syst. Evol. Microbiol.">
        <title>Complete genome sequence of Corynebacterium casei LMG S-19264T (=DSM 44701T), isolated from a smear-ripened cheese.</title>
        <authorList>
            <consortium name="US DOE Joint Genome Institute (JGI-PGF)"/>
            <person name="Walter F."/>
            <person name="Albersmeier A."/>
            <person name="Kalinowski J."/>
            <person name="Ruckert C."/>
        </authorList>
    </citation>
    <scope>NUCLEOTIDE SEQUENCE</scope>
    <source>
        <strain evidence="13">CGMCC 1.12506</strain>
    </source>
</reference>
<comment type="subcellular location">
    <subcellularLocation>
        <location evidence="1 8">Cell outer membrane</location>
        <topology evidence="1 8">Multi-pass membrane protein</topology>
    </subcellularLocation>
</comment>
<keyword evidence="6 8" id="KW-0472">Membrane</keyword>
<keyword evidence="5 9" id="KW-0798">TonB box</keyword>
<comment type="similarity">
    <text evidence="8 9">Belongs to the TonB-dependent receptor family.</text>
</comment>
<dbReference type="Pfam" id="PF00593">
    <property type="entry name" value="TonB_dep_Rec_b-barrel"/>
    <property type="match status" value="1"/>
</dbReference>
<dbReference type="SUPFAM" id="SSF56935">
    <property type="entry name" value="Porins"/>
    <property type="match status" value="1"/>
</dbReference>
<evidence type="ECO:0000313" key="13">
    <source>
        <dbReference type="EMBL" id="GGD21784.1"/>
    </source>
</evidence>
<accession>A0A917DAU5</accession>
<evidence type="ECO:0000256" key="5">
    <source>
        <dbReference type="ARBA" id="ARBA00023077"/>
    </source>
</evidence>
<organism evidence="13 14">
    <name type="scientific">Flavobacterium orientale</name>
    <dbReference type="NCBI Taxonomy" id="1756020"/>
    <lineage>
        <taxon>Bacteria</taxon>
        <taxon>Pseudomonadati</taxon>
        <taxon>Bacteroidota</taxon>
        <taxon>Flavobacteriia</taxon>
        <taxon>Flavobacteriales</taxon>
        <taxon>Flavobacteriaceae</taxon>
        <taxon>Flavobacterium</taxon>
    </lineage>
</organism>
<keyword evidence="4 8" id="KW-0812">Transmembrane</keyword>
<dbReference type="InterPro" id="IPR012910">
    <property type="entry name" value="Plug_dom"/>
</dbReference>
<evidence type="ECO:0000256" key="3">
    <source>
        <dbReference type="ARBA" id="ARBA00022452"/>
    </source>
</evidence>
<reference evidence="13" key="2">
    <citation type="submission" date="2020-09" db="EMBL/GenBank/DDBJ databases">
        <authorList>
            <person name="Sun Q."/>
            <person name="Zhou Y."/>
        </authorList>
    </citation>
    <scope>NUCLEOTIDE SEQUENCE</scope>
    <source>
        <strain evidence="13">CGMCC 1.12506</strain>
    </source>
</reference>
<protein>
    <submittedName>
        <fullName evidence="13">TonB-dependent receptor</fullName>
    </submittedName>
</protein>
<dbReference type="GO" id="GO:0009279">
    <property type="term" value="C:cell outer membrane"/>
    <property type="evidence" value="ECO:0007669"/>
    <property type="project" value="UniProtKB-SubCell"/>
</dbReference>
<proteinExistence type="inferred from homology"/>
<dbReference type="Gene3D" id="2.170.130.10">
    <property type="entry name" value="TonB-dependent receptor, plug domain"/>
    <property type="match status" value="1"/>
</dbReference>
<evidence type="ECO:0000256" key="8">
    <source>
        <dbReference type="PROSITE-ProRule" id="PRU01360"/>
    </source>
</evidence>
<dbReference type="Gene3D" id="2.40.170.20">
    <property type="entry name" value="TonB-dependent receptor, beta-barrel domain"/>
    <property type="match status" value="1"/>
</dbReference>
<dbReference type="RefSeq" id="WP_188361458.1">
    <property type="nucleotide sequence ID" value="NZ_BMFG01000003.1"/>
</dbReference>
<sequence length="747" mass="83429">MKNIVSLCLVALTGFAHSQNTNESFDDLALNDSVRKLNGVTVHGDALIGSKFKAKNRAGSTYFISPEELKTFNYTDINRILRTVPGINVVEEEGFGLRPSIGLRGTSPSRASKITLMEDGILIAPAPYSAPAAYYFPTVNRIQSFEILKGGSQIQYGPYTTGGAINMVSNQIPSQFSGKIVASMGSFDTKNTYVNLGDNFKNFGYLVEYNNRNSDGFKTIDFSNRTTGYNGNDYVAKFRINTNPEAKIFQSLTFKAQLSDEYSDETYLGLTQNDFNNSPYRRYLSSEVDKIDTKHDQLMLTHLAIPTDYLTITTKAYRNNFRRNWYKLHDVNVGGSNVSLASILENPEANQAGYDILTGATNTADNALRMRNNNRGYLAEGIQTVFNFKLNSEILTHDIDFGVRYHLDSEDRFQWDDRYKIQNNSLFRTVAGTPGTQDNRVENAEAVSVHVLYNLTYKKLTFSPGMRYENIIRRSLNYGTSDLDRTGINLNRKQNRVEKYIPGFGALYKINEDYSAFTSVHKGFSPPGSNEGDKGESSMNYEAGFRFNKKALSGEIIAFYNDFARLEGADTNASGGTGTGDLFNAGQARVQGLELLVTYDVLNNENSKFKLPITFSYTYTDTELKNEFNSGTEAWGQIQPGDEIPYIAKNQFSITANLEHKKFNFAISGKYNDQFRTLAGQGAIPENELVKSNFIVDASAKYHLTEKVSLMSNIVNLLDKEYAVSRVPAGLRPGMPFGIHFGISAQF</sequence>
<feature type="signal peptide" evidence="10">
    <location>
        <begin position="1"/>
        <end position="18"/>
    </location>
</feature>
<evidence type="ECO:0000256" key="1">
    <source>
        <dbReference type="ARBA" id="ARBA00004571"/>
    </source>
</evidence>
<feature type="chain" id="PRO_5037180212" evidence="10">
    <location>
        <begin position="19"/>
        <end position="747"/>
    </location>
</feature>
<dbReference type="InterPro" id="IPR039426">
    <property type="entry name" value="TonB-dep_rcpt-like"/>
</dbReference>
<feature type="domain" description="TonB-dependent receptor-like beta-barrel" evidence="11">
    <location>
        <begin position="271"/>
        <end position="717"/>
    </location>
</feature>
<dbReference type="PROSITE" id="PS52016">
    <property type="entry name" value="TONB_DEPENDENT_REC_3"/>
    <property type="match status" value="1"/>
</dbReference>
<evidence type="ECO:0000256" key="7">
    <source>
        <dbReference type="ARBA" id="ARBA00023237"/>
    </source>
</evidence>
<dbReference type="PANTHER" id="PTHR30442:SF0">
    <property type="entry name" value="FE(3+) DICITRATE TRANSPORT PROTEIN FECA"/>
    <property type="match status" value="1"/>
</dbReference>
<evidence type="ECO:0000259" key="11">
    <source>
        <dbReference type="Pfam" id="PF00593"/>
    </source>
</evidence>
<name>A0A917DAU5_9FLAO</name>
<dbReference type="Proteomes" id="UP000625735">
    <property type="component" value="Unassembled WGS sequence"/>
</dbReference>
<dbReference type="InterPro" id="IPR037066">
    <property type="entry name" value="Plug_dom_sf"/>
</dbReference>
<keyword evidence="7 8" id="KW-0998">Cell outer membrane</keyword>
<evidence type="ECO:0000256" key="2">
    <source>
        <dbReference type="ARBA" id="ARBA00022448"/>
    </source>
</evidence>
<keyword evidence="14" id="KW-1185">Reference proteome</keyword>
<keyword evidence="13" id="KW-0675">Receptor</keyword>
<keyword evidence="10" id="KW-0732">Signal</keyword>
<dbReference type="AlphaFoldDB" id="A0A917DAU5"/>
<dbReference type="Pfam" id="PF07715">
    <property type="entry name" value="Plug"/>
    <property type="match status" value="1"/>
</dbReference>
<evidence type="ECO:0000259" key="12">
    <source>
        <dbReference type="Pfam" id="PF07715"/>
    </source>
</evidence>
<comment type="caution">
    <text evidence="13">The sequence shown here is derived from an EMBL/GenBank/DDBJ whole genome shotgun (WGS) entry which is preliminary data.</text>
</comment>
<dbReference type="InterPro" id="IPR000531">
    <property type="entry name" value="Beta-barrel_TonB"/>
</dbReference>
<feature type="domain" description="TonB-dependent receptor plug" evidence="12">
    <location>
        <begin position="56"/>
        <end position="164"/>
    </location>
</feature>
<evidence type="ECO:0000256" key="9">
    <source>
        <dbReference type="RuleBase" id="RU003357"/>
    </source>
</evidence>
<dbReference type="PANTHER" id="PTHR30442">
    <property type="entry name" value="IRON III DICITRATE TRANSPORT PROTEIN FECA"/>
    <property type="match status" value="1"/>
</dbReference>
<evidence type="ECO:0000256" key="6">
    <source>
        <dbReference type="ARBA" id="ARBA00023136"/>
    </source>
</evidence>